<feature type="region of interest" description="Disordered" evidence="1">
    <location>
        <begin position="1420"/>
        <end position="1442"/>
    </location>
</feature>
<evidence type="ECO:0000256" key="2">
    <source>
        <dbReference type="SAM" id="Phobius"/>
    </source>
</evidence>
<sequence>MSSNSHSIEKQQNKILRNLQIWNCPTGTYANIYYTYQSGSIQKDCIDVNRFKKSGVTCQQYILVYRQQSVQPDYYDEICIKCNSNQFNCECDTNQYYNYDNSQCQNCPTNCQQCAYDKFGANSVYCFECIDPYAVGPECYCQQNYFYYVQSGVKTCKTCQEIMGQDYYLDYTQKNDNCIYNNNCSIQDICKQASSINDYCIKSTDHFDNTNSRSICTQCSGNNRVLPDCNCKQEYIYESPHSLNCVACDTGQFYSQVKYNQFCSTSNINNNQADCYKQNICIDCINEFSKCSTCDEQQCLQCQGTNRVLPNCECVDNYLTDPLNKQNCIQCPTGKYLNPLQTCTNDEQDLQSAGCSYDELCIDIIQINNFCTDVKIDFENDTVECIECDGANRYPPNCMCYPGYVPDSLITKNCVQCQNDEYFSLQTFDIKCINDFNDEIQCVNNEICKPCNDINQFCDQCKEESGSPVCTKCQGDRILPDCLCQDYYLPVSLQSQNCQYCDESSGKFYNQDKFNIDCQPNDYTTCDYNSICQDCVIFHPLCILCNQDKCLECQGDRLAPDCTCPQYQLPVTQNSQFCDICPQGKYYEMTIYNSNCQNTFQDYGFQCKIDDICISCSDKFEFCSKCTINQCIECIGQNRVLPNCGCKENYVPNIPDSQPYECIKCDDTRYYDTFQNTFCSEIDKYNQIQNCQYTDLCIDFTDINPYCTNAIINNGVTVCVQCVNGSRVPPDCFCFENTVPSNNDSSICKSCDSGYYYSLQHDNCVQQIKYDCVENDICLSCKNFNPYCETCSSSQCQVCEGNRYSPYCKCPNQMVASRDNPQLCSNCLPNQYYNQDLDTCRFNLDDGFYECYSDEFCVDCTSYNIFCTSCNSQQCLTCEGSRNPPFCKCSENKAPISNDSLKQCVDCSYGYQYIQEKDKCRHMANDGEYTCLQDDVCISCQQLYNPFCTNCNSEQCLTCEGNRNPPYCKCAQNKAPVSFDSLEQCVDCSYGYLYIEQKDKCRHMANDGEYSCINEFVCVSCSILYNPFCLSCNQDDGCTKCQGNRIPPYCKCQLGYVTSNQLSEICVQCSSDSYYDQIKDKCRSDLQEQQSSSEYQNNIKCTENDVCTQCYSTMPLCNKCIKNEENLEINCSKCLGDLQPIYQYKKILNGQSLTFNDCGCPEGFYTFENQSMKCNSCKSHSTCLGLDIIQVDQGYWRKSTKSDVIIECKNNKDACVGGTDDFVCAEGYMGALCEMCDNHAQIWDKNYGSSEQYNCQVCEYFFSTAKIIGYAIAILSLTIFLNYQGIQEVRDKITENNLSLIFKDKTQFNVQKNDKQLTAVFKIFMQYFASISILTQMDIVDLSFFDTIIQNTGSPGKVIGMTVDCYARFIGQGFPTVYLRIVYMCMQFIFYVLGSIIFFKCFKKKLFKTKQKITYTPNNIKNDDLSQQDGKKNNNVNDQSQQQCGQQQNADNIINDSDISNQKLQISNKYKKKQYMNDEIIDPSPTDSLLLTKTFIFLFIDIQPSFIQIIIDSISCKQIGETSYLINDTTLECNSQVKQKFTYLISLPMFILWGFVIPALLALQLRIFYKTKYNNKKLKQNQGKVKPIFQIQQDQSQETENRIFYYQEVNDNQNLLQKSSSNENKNDSYEDQSQQIQKKQINDLTENYSIQCKDDFYQEESKVNARQNSLILDSFCSYEENDLDLDKDQKFQQLEQNQNHDQ</sequence>
<keyword evidence="2" id="KW-1133">Transmembrane helix</keyword>
<evidence type="ECO:0000256" key="1">
    <source>
        <dbReference type="SAM" id="MobiDB-lite"/>
    </source>
</evidence>
<accession>A0A0V0R0C2</accession>
<gene>
    <name evidence="4" type="ORF">PPERSA_06169</name>
</gene>
<feature type="domain" description="EGF-like" evidence="3">
    <location>
        <begin position="370"/>
        <end position="415"/>
    </location>
</feature>
<evidence type="ECO:0000259" key="3">
    <source>
        <dbReference type="SMART" id="SM00181"/>
    </source>
</evidence>
<dbReference type="InterPro" id="IPR000742">
    <property type="entry name" value="EGF"/>
</dbReference>
<feature type="transmembrane region" description="Helical" evidence="2">
    <location>
        <begin position="1377"/>
        <end position="1399"/>
    </location>
</feature>
<dbReference type="Proteomes" id="UP000054937">
    <property type="component" value="Unassembled WGS sequence"/>
</dbReference>
<comment type="caution">
    <text evidence="4">The sequence shown here is derived from an EMBL/GenBank/DDBJ whole genome shotgun (WGS) entry which is preliminary data.</text>
</comment>
<keyword evidence="5" id="KW-1185">Reference proteome</keyword>
<name>A0A0V0R0C2_PSEPJ</name>
<feature type="domain" description="EGF-like" evidence="3">
    <location>
        <begin position="622"/>
        <end position="663"/>
    </location>
</feature>
<feature type="transmembrane region" description="Helical" evidence="2">
    <location>
        <begin position="1260"/>
        <end position="1283"/>
    </location>
</feature>
<evidence type="ECO:0000313" key="4">
    <source>
        <dbReference type="EMBL" id="KRX07991.1"/>
    </source>
</evidence>
<evidence type="ECO:0000313" key="5">
    <source>
        <dbReference type="Proteomes" id="UP000054937"/>
    </source>
</evidence>
<dbReference type="OrthoDB" id="300641at2759"/>
<organism evidence="4 5">
    <name type="scientific">Pseudocohnilembus persalinus</name>
    <name type="common">Ciliate</name>
    <dbReference type="NCBI Taxonomy" id="266149"/>
    <lineage>
        <taxon>Eukaryota</taxon>
        <taxon>Sar</taxon>
        <taxon>Alveolata</taxon>
        <taxon>Ciliophora</taxon>
        <taxon>Intramacronucleata</taxon>
        <taxon>Oligohymenophorea</taxon>
        <taxon>Scuticociliatia</taxon>
        <taxon>Philasterida</taxon>
        <taxon>Pseudocohnilembidae</taxon>
        <taxon>Pseudocohnilembus</taxon>
    </lineage>
</organism>
<dbReference type="InParanoid" id="A0A0V0R0C2"/>
<keyword evidence="2" id="KW-0812">Transmembrane</keyword>
<dbReference type="SMART" id="SM00181">
    <property type="entry name" value="EGF"/>
    <property type="match status" value="10"/>
</dbReference>
<feature type="compositionally biased region" description="Basic and acidic residues" evidence="1">
    <location>
        <begin position="1421"/>
        <end position="1432"/>
    </location>
</feature>
<feature type="domain" description="EGF-like" evidence="3">
    <location>
        <begin position="450"/>
        <end position="485"/>
    </location>
</feature>
<keyword evidence="2" id="KW-0472">Membrane</keyword>
<feature type="domain" description="EGF-like" evidence="3">
    <location>
        <begin position="790"/>
        <end position="825"/>
    </location>
</feature>
<feature type="domain" description="EGF-like" evidence="3">
    <location>
        <begin position="293"/>
        <end position="329"/>
    </location>
</feature>
<feature type="domain" description="EGF-like" evidence="3">
    <location>
        <begin position="721"/>
        <end position="765"/>
    </location>
</feature>
<proteinExistence type="predicted"/>
<feature type="domain" description="EGF-like" evidence="3">
    <location>
        <begin position="869"/>
        <end position="905"/>
    </location>
</feature>
<feature type="domain" description="EGF-like" evidence="3">
    <location>
        <begin position="1031"/>
        <end position="1067"/>
    </location>
</feature>
<protein>
    <recommendedName>
        <fullName evidence="3">EGF-like domain-containing protein</fullName>
    </recommendedName>
</protein>
<reference evidence="4 5" key="1">
    <citation type="journal article" date="2015" name="Sci. Rep.">
        <title>Genome of the facultative scuticociliatosis pathogen Pseudocohnilembus persalinus provides insight into its virulence through horizontal gene transfer.</title>
        <authorList>
            <person name="Xiong J."/>
            <person name="Wang G."/>
            <person name="Cheng J."/>
            <person name="Tian M."/>
            <person name="Pan X."/>
            <person name="Warren A."/>
            <person name="Jiang C."/>
            <person name="Yuan D."/>
            <person name="Miao W."/>
        </authorList>
    </citation>
    <scope>NUCLEOTIDE SEQUENCE [LARGE SCALE GENOMIC DNA]</scope>
    <source>
        <strain evidence="4">36N120E</strain>
    </source>
</reference>
<dbReference type="PANTHER" id="PTHR11319">
    <property type="entry name" value="G PROTEIN-COUPLED RECEPTOR-RELATED"/>
    <property type="match status" value="1"/>
</dbReference>
<feature type="region of interest" description="Disordered" evidence="1">
    <location>
        <begin position="1617"/>
        <end position="1637"/>
    </location>
</feature>
<dbReference type="EMBL" id="LDAU01000076">
    <property type="protein sequence ID" value="KRX07991.1"/>
    <property type="molecule type" value="Genomic_DNA"/>
</dbReference>
<feature type="domain" description="EGF-like" evidence="3">
    <location>
        <begin position="113"/>
        <end position="157"/>
    </location>
</feature>
<feature type="transmembrane region" description="Helical" evidence="2">
    <location>
        <begin position="1543"/>
        <end position="1569"/>
    </location>
</feature>
<dbReference type="PANTHER" id="PTHR11319:SF35">
    <property type="entry name" value="OUTER MEMBRANE PROTEIN PMPC-RELATED"/>
    <property type="match status" value="1"/>
</dbReference>
<feature type="domain" description="EGF-like" evidence="3">
    <location>
        <begin position="950"/>
        <end position="986"/>
    </location>
</feature>